<proteinExistence type="predicted"/>
<name>A0A2H3EAM5_ARMGA</name>
<evidence type="ECO:0000313" key="2">
    <source>
        <dbReference type="Proteomes" id="UP000217790"/>
    </source>
</evidence>
<organism evidence="1 2">
    <name type="scientific">Armillaria gallica</name>
    <name type="common">Bulbous honey fungus</name>
    <name type="synonym">Armillaria bulbosa</name>
    <dbReference type="NCBI Taxonomy" id="47427"/>
    <lineage>
        <taxon>Eukaryota</taxon>
        <taxon>Fungi</taxon>
        <taxon>Dikarya</taxon>
        <taxon>Basidiomycota</taxon>
        <taxon>Agaricomycotina</taxon>
        <taxon>Agaricomycetes</taxon>
        <taxon>Agaricomycetidae</taxon>
        <taxon>Agaricales</taxon>
        <taxon>Marasmiineae</taxon>
        <taxon>Physalacriaceae</taxon>
        <taxon>Armillaria</taxon>
    </lineage>
</organism>
<keyword evidence="2" id="KW-1185">Reference proteome</keyword>
<evidence type="ECO:0000313" key="1">
    <source>
        <dbReference type="EMBL" id="PBK97633.1"/>
    </source>
</evidence>
<dbReference type="InParanoid" id="A0A2H3EAM5"/>
<dbReference type="Proteomes" id="UP000217790">
    <property type="component" value="Unassembled WGS sequence"/>
</dbReference>
<accession>A0A2H3EAM5</accession>
<reference evidence="2" key="1">
    <citation type="journal article" date="2017" name="Nat. Ecol. Evol.">
        <title>Genome expansion and lineage-specific genetic innovations in the forest pathogenic fungi Armillaria.</title>
        <authorList>
            <person name="Sipos G."/>
            <person name="Prasanna A.N."/>
            <person name="Walter M.C."/>
            <person name="O'Connor E."/>
            <person name="Balint B."/>
            <person name="Krizsan K."/>
            <person name="Kiss B."/>
            <person name="Hess J."/>
            <person name="Varga T."/>
            <person name="Slot J."/>
            <person name="Riley R."/>
            <person name="Boka B."/>
            <person name="Rigling D."/>
            <person name="Barry K."/>
            <person name="Lee J."/>
            <person name="Mihaltcheva S."/>
            <person name="LaButti K."/>
            <person name="Lipzen A."/>
            <person name="Waldron R."/>
            <person name="Moloney N.M."/>
            <person name="Sperisen C."/>
            <person name="Kredics L."/>
            <person name="Vagvoelgyi C."/>
            <person name="Patrignani A."/>
            <person name="Fitzpatrick D."/>
            <person name="Nagy I."/>
            <person name="Doyle S."/>
            <person name="Anderson J.B."/>
            <person name="Grigoriev I.V."/>
            <person name="Gueldener U."/>
            <person name="Muensterkoetter M."/>
            <person name="Nagy L.G."/>
        </authorList>
    </citation>
    <scope>NUCLEOTIDE SEQUENCE [LARGE SCALE GENOMIC DNA]</scope>
    <source>
        <strain evidence="2">Ar21-2</strain>
    </source>
</reference>
<dbReference type="EMBL" id="KZ293649">
    <property type="protein sequence ID" value="PBK97633.1"/>
    <property type="molecule type" value="Genomic_DNA"/>
</dbReference>
<gene>
    <name evidence="1" type="ORF">ARMGADRAFT_1009604</name>
</gene>
<dbReference type="AlphaFoldDB" id="A0A2H3EAM5"/>
<protein>
    <submittedName>
        <fullName evidence="1">Uncharacterized protein</fullName>
    </submittedName>
</protein>
<sequence>MSQQFLIWVPVESRGNEAWEFGCVWRDPVEKGRAGRPVRASFRFSPHFLLRPHSTPLPSLPNTRFVIPAARRREQRAHLFNVVLYHLTPPLKHVVLT</sequence>